<name>A0ABS1HGC1_9BACT</name>
<dbReference type="Gene3D" id="1.10.30.50">
    <property type="match status" value="1"/>
</dbReference>
<evidence type="ECO:0000313" key="3">
    <source>
        <dbReference type="Proteomes" id="UP000605676"/>
    </source>
</evidence>
<organism evidence="2 3">
    <name type="scientific">Carboxylicivirga marina</name>
    <dbReference type="NCBI Taxonomy" id="2800988"/>
    <lineage>
        <taxon>Bacteria</taxon>
        <taxon>Pseudomonadati</taxon>
        <taxon>Bacteroidota</taxon>
        <taxon>Bacteroidia</taxon>
        <taxon>Marinilabiliales</taxon>
        <taxon>Marinilabiliaceae</taxon>
        <taxon>Carboxylicivirga</taxon>
    </lineage>
</organism>
<protein>
    <recommendedName>
        <fullName evidence="1">HNH nuclease domain-containing protein</fullName>
    </recommendedName>
</protein>
<evidence type="ECO:0000313" key="2">
    <source>
        <dbReference type="EMBL" id="MBK3516665.1"/>
    </source>
</evidence>
<reference evidence="2 3" key="1">
    <citation type="submission" date="2021-01" db="EMBL/GenBank/DDBJ databases">
        <title>Carboxyliciviraga sp.nov., isolated from coastal sediments.</title>
        <authorList>
            <person name="Lu D."/>
            <person name="Zhang T."/>
        </authorList>
    </citation>
    <scope>NUCLEOTIDE SEQUENCE [LARGE SCALE GENOMIC DNA]</scope>
    <source>
        <strain evidence="2 3">N1Y132</strain>
    </source>
</reference>
<keyword evidence="3" id="KW-1185">Reference proteome</keyword>
<gene>
    <name evidence="2" type="ORF">JIV24_04870</name>
</gene>
<dbReference type="Pfam" id="PF13395">
    <property type="entry name" value="HNH_4"/>
    <property type="match status" value="1"/>
</dbReference>
<dbReference type="EMBL" id="JAENRR010000008">
    <property type="protein sequence ID" value="MBK3516665.1"/>
    <property type="molecule type" value="Genomic_DNA"/>
</dbReference>
<dbReference type="InterPro" id="IPR003615">
    <property type="entry name" value="HNH_nuc"/>
</dbReference>
<comment type="caution">
    <text evidence="2">The sequence shown here is derived from an EMBL/GenBank/DDBJ whole genome shotgun (WGS) entry which is preliminary data.</text>
</comment>
<feature type="domain" description="HNH nuclease" evidence="1">
    <location>
        <begin position="224"/>
        <end position="270"/>
    </location>
</feature>
<proteinExistence type="predicted"/>
<dbReference type="Proteomes" id="UP000605676">
    <property type="component" value="Unassembled WGS sequence"/>
</dbReference>
<sequence length="345" mass="40576">MDRFKQLPSVFVNMTASYKAYWFLAILALSFEKQCSEISIYRLCCRMLADAWYPVNFFRINFGFYDQISINNHRIKELLNLDADISKERLINLLENTDNIEIKKLVSHFNKNVTFRFLSPWIKYQSDAQVERDSQFDDFEGPYSIHRNEGVIRIKSEWYGYFTENYAILKDYGIMQLATYLQGKNQGVPGIIHKLIKPAKRESLVKQRAYWDLVIDRQGPIECIYTHEMLDVGAYDVEHYLPWSFVTHNLIWNLVPADGCINSSKGNKLPPEVYFKSFIRTQKNGLQTVFGTNMNHQLFEDFATFGVSVGELVHMNERQFEEVYRDNIKPIFLVAKQLGFQEWIV</sequence>
<evidence type="ECO:0000259" key="1">
    <source>
        <dbReference type="Pfam" id="PF13395"/>
    </source>
</evidence>
<accession>A0ABS1HGC1</accession>
<dbReference type="RefSeq" id="WP_200463896.1">
    <property type="nucleotide sequence ID" value="NZ_JAENRR010000008.1"/>
</dbReference>